<feature type="transmembrane region" description="Helical" evidence="8">
    <location>
        <begin position="377"/>
        <end position="397"/>
    </location>
</feature>
<evidence type="ECO:0000256" key="1">
    <source>
        <dbReference type="ARBA" id="ARBA00004651"/>
    </source>
</evidence>
<comment type="similarity">
    <text evidence="2">Belongs to the major facilitator superfamily. Bcr/CmlA family.</text>
</comment>
<dbReference type="Proteomes" id="UP000662814">
    <property type="component" value="Chromosome"/>
</dbReference>
<feature type="transmembrane region" description="Helical" evidence="8">
    <location>
        <begin position="172"/>
        <end position="192"/>
    </location>
</feature>
<dbReference type="SUPFAM" id="SSF103473">
    <property type="entry name" value="MFS general substrate transporter"/>
    <property type="match status" value="1"/>
</dbReference>
<feature type="transmembrane region" description="Helical" evidence="8">
    <location>
        <begin position="286"/>
        <end position="307"/>
    </location>
</feature>
<evidence type="ECO:0000259" key="9">
    <source>
        <dbReference type="PROSITE" id="PS50850"/>
    </source>
</evidence>
<feature type="transmembrane region" description="Helical" evidence="8">
    <location>
        <begin position="117"/>
        <end position="134"/>
    </location>
</feature>
<feature type="transmembrane region" description="Helical" evidence="8">
    <location>
        <begin position="52"/>
        <end position="73"/>
    </location>
</feature>
<evidence type="ECO:0000256" key="4">
    <source>
        <dbReference type="ARBA" id="ARBA00022475"/>
    </source>
</evidence>
<evidence type="ECO:0000256" key="6">
    <source>
        <dbReference type="ARBA" id="ARBA00022989"/>
    </source>
</evidence>
<dbReference type="PANTHER" id="PTHR23502">
    <property type="entry name" value="MAJOR FACILITATOR SUPERFAMILY"/>
    <property type="match status" value="1"/>
</dbReference>
<dbReference type="InterPro" id="IPR004812">
    <property type="entry name" value="Efflux_drug-R_Bcr/CmlA"/>
</dbReference>
<feature type="transmembrane region" description="Helical" evidence="8">
    <location>
        <begin position="18"/>
        <end position="40"/>
    </location>
</feature>
<keyword evidence="11" id="KW-1185">Reference proteome</keyword>
<dbReference type="Pfam" id="PF07690">
    <property type="entry name" value="MFS_1"/>
    <property type="match status" value="1"/>
</dbReference>
<dbReference type="CDD" id="cd17320">
    <property type="entry name" value="MFS_MdfA_MDR_like"/>
    <property type="match status" value="1"/>
</dbReference>
<feature type="transmembrane region" description="Helical" evidence="8">
    <location>
        <begin position="146"/>
        <end position="166"/>
    </location>
</feature>
<evidence type="ECO:0000256" key="2">
    <source>
        <dbReference type="ARBA" id="ARBA00006236"/>
    </source>
</evidence>
<accession>A0ABX6YH54</accession>
<feature type="transmembrane region" description="Helical" evidence="8">
    <location>
        <begin position="228"/>
        <end position="249"/>
    </location>
</feature>
<dbReference type="InterPro" id="IPR011701">
    <property type="entry name" value="MFS"/>
</dbReference>
<evidence type="ECO:0000313" key="10">
    <source>
        <dbReference type="EMBL" id="QPZ38088.1"/>
    </source>
</evidence>
<sequence>MGGRDAGAADEPARHRGLIVLLGVVAALGPMTVDMYLPALPEITREFATSEATIQITLTGSLLGMGVGSLLFGPISDARGRRVPLIIGLTIHVVFSIASAFAGNVAALIVFRTLQGVGSAAAPSIAMAIVRDISHGRAASVRYSMIMMVSMSAPIVAPLIGSLILLGTDWHGIFIAQGAMSALLVVLGLLFLPETRSHRVPLRDSRVFAGAASLFSDRMFVGAALSQLAMMAASFCYISGLSFVAQDWYGVSQQVYGVILAAGAVVMLMMNPLSPLLLRRFMPHKVQIIGLVGALTSSVLIMVSAGWLGLPGVTAFAWLCIGFQQLIIPNNQAMGLFNHAPRAGMAAALIGTAGTLGAALSAPLLGLAGTDNGFNMGLGMFAFYAAALAASVFIIGFKNDDLTTRPVPIVP</sequence>
<keyword evidence="4" id="KW-1003">Cell membrane</keyword>
<keyword evidence="3" id="KW-0813">Transport</keyword>
<evidence type="ECO:0000256" key="5">
    <source>
        <dbReference type="ARBA" id="ARBA00022692"/>
    </source>
</evidence>
<evidence type="ECO:0000256" key="7">
    <source>
        <dbReference type="ARBA" id="ARBA00023136"/>
    </source>
</evidence>
<feature type="transmembrane region" description="Helical" evidence="8">
    <location>
        <begin position="255"/>
        <end position="274"/>
    </location>
</feature>
<dbReference type="InterPro" id="IPR036259">
    <property type="entry name" value="MFS_trans_sf"/>
</dbReference>
<dbReference type="PRINTS" id="PR01036">
    <property type="entry name" value="TCRTETB"/>
</dbReference>
<dbReference type="PANTHER" id="PTHR23502:SF132">
    <property type="entry name" value="POLYAMINE TRANSPORTER 2-RELATED"/>
    <property type="match status" value="1"/>
</dbReference>
<evidence type="ECO:0000256" key="8">
    <source>
        <dbReference type="SAM" id="Phobius"/>
    </source>
</evidence>
<dbReference type="PROSITE" id="PS50850">
    <property type="entry name" value="MFS"/>
    <property type="match status" value="1"/>
</dbReference>
<dbReference type="RefSeq" id="WP_166987500.1">
    <property type="nucleotide sequence ID" value="NZ_CP061169.1"/>
</dbReference>
<keyword evidence="7 8" id="KW-0472">Membrane</keyword>
<feature type="transmembrane region" description="Helical" evidence="8">
    <location>
        <begin position="85"/>
        <end position="111"/>
    </location>
</feature>
<keyword evidence="5 8" id="KW-0812">Transmembrane</keyword>
<keyword evidence="6 8" id="KW-1133">Transmembrane helix</keyword>
<evidence type="ECO:0000313" key="11">
    <source>
        <dbReference type="Proteomes" id="UP000662814"/>
    </source>
</evidence>
<dbReference type="InterPro" id="IPR020846">
    <property type="entry name" value="MFS_dom"/>
</dbReference>
<reference evidence="10 11" key="1">
    <citation type="submission" date="2020-12" db="EMBL/GenBank/DDBJ databases">
        <title>Microbacterium sp. HY060.</title>
        <authorList>
            <person name="Zhou J."/>
        </authorList>
    </citation>
    <scope>NUCLEOTIDE SEQUENCE [LARGE SCALE GENOMIC DNA]</scope>
    <source>
        <strain evidence="10 11">HY60</strain>
    </source>
</reference>
<name>A0ABX6YH54_9MICO</name>
<dbReference type="NCBIfam" id="TIGR00710">
    <property type="entry name" value="efflux_Bcr_CflA"/>
    <property type="match status" value="1"/>
</dbReference>
<evidence type="ECO:0000256" key="3">
    <source>
        <dbReference type="ARBA" id="ARBA00022448"/>
    </source>
</evidence>
<proteinExistence type="inferred from homology"/>
<feature type="transmembrane region" description="Helical" evidence="8">
    <location>
        <begin position="343"/>
        <end position="365"/>
    </location>
</feature>
<protein>
    <submittedName>
        <fullName evidence="10">Multidrug effflux MFS transporter</fullName>
    </submittedName>
</protein>
<dbReference type="Gene3D" id="1.20.1720.10">
    <property type="entry name" value="Multidrug resistance protein D"/>
    <property type="match status" value="1"/>
</dbReference>
<gene>
    <name evidence="10" type="ORF">HCR76_15050</name>
</gene>
<feature type="domain" description="Major facilitator superfamily (MFS) profile" evidence="9">
    <location>
        <begin position="18"/>
        <end position="403"/>
    </location>
</feature>
<comment type="subcellular location">
    <subcellularLocation>
        <location evidence="1">Cell membrane</location>
        <topology evidence="1">Multi-pass membrane protein</topology>
    </subcellularLocation>
</comment>
<dbReference type="EMBL" id="CP061169">
    <property type="protein sequence ID" value="QPZ38088.1"/>
    <property type="molecule type" value="Genomic_DNA"/>
</dbReference>
<organism evidence="10 11">
    <name type="scientific">Paramicrobacterium chengjingii</name>
    <dbReference type="NCBI Taxonomy" id="2769067"/>
    <lineage>
        <taxon>Bacteria</taxon>
        <taxon>Bacillati</taxon>
        <taxon>Actinomycetota</taxon>
        <taxon>Actinomycetes</taxon>
        <taxon>Micrococcales</taxon>
        <taxon>Microbacteriaceae</taxon>
        <taxon>Paramicrobacterium</taxon>
    </lineage>
</organism>